<evidence type="ECO:0000256" key="4">
    <source>
        <dbReference type="ARBA" id="ARBA00032976"/>
    </source>
</evidence>
<dbReference type="InterPro" id="IPR050248">
    <property type="entry name" value="Polysacc_deacetylase_ArnD"/>
</dbReference>
<accession>A0A178M8Y4</accession>
<evidence type="ECO:0000256" key="2">
    <source>
        <dbReference type="ARBA" id="ARBA00010973"/>
    </source>
</evidence>
<feature type="domain" description="NodB homology" evidence="5">
    <location>
        <begin position="15"/>
        <end position="220"/>
    </location>
</feature>
<organism evidence="6 7">
    <name type="scientific">Magnetospirillum moscoviense</name>
    <dbReference type="NCBI Taxonomy" id="1437059"/>
    <lineage>
        <taxon>Bacteria</taxon>
        <taxon>Pseudomonadati</taxon>
        <taxon>Pseudomonadota</taxon>
        <taxon>Alphaproteobacteria</taxon>
        <taxon>Rhodospirillales</taxon>
        <taxon>Rhodospirillaceae</taxon>
        <taxon>Magnetospirillum</taxon>
    </lineage>
</organism>
<dbReference type="Proteomes" id="UP000078543">
    <property type="component" value="Unassembled WGS sequence"/>
</dbReference>
<comment type="caution">
    <text evidence="6">The sequence shown here is derived from an EMBL/GenBank/DDBJ whole genome shotgun (WGS) entry which is preliminary data.</text>
</comment>
<evidence type="ECO:0000256" key="1">
    <source>
        <dbReference type="ARBA" id="ARBA00003236"/>
    </source>
</evidence>
<evidence type="ECO:0000259" key="5">
    <source>
        <dbReference type="PROSITE" id="PS51677"/>
    </source>
</evidence>
<dbReference type="CDD" id="cd10917">
    <property type="entry name" value="CE4_NodB_like_6s_7s"/>
    <property type="match status" value="1"/>
</dbReference>
<dbReference type="GO" id="GO:0045493">
    <property type="term" value="P:xylan catabolic process"/>
    <property type="evidence" value="ECO:0007669"/>
    <property type="project" value="UniProtKB-KW"/>
</dbReference>
<keyword evidence="6" id="KW-0119">Carbohydrate metabolism</keyword>
<protein>
    <recommendedName>
        <fullName evidence="3">Chitooligosaccharide deacetylase</fullName>
    </recommendedName>
    <alternativeName>
        <fullName evidence="4">Nodulation protein B</fullName>
    </alternativeName>
</protein>
<proteinExistence type="inferred from homology"/>
<dbReference type="Pfam" id="PF01522">
    <property type="entry name" value="Polysacc_deac_1"/>
    <property type="match status" value="1"/>
</dbReference>
<comment type="function">
    <text evidence="1">Is involved in generating a small heat-stable compound (Nod), an acylated oligomer of N-acetylglucosamine, that stimulates mitosis in various plant protoplasts.</text>
</comment>
<keyword evidence="6" id="KW-0858">Xylan degradation</keyword>
<gene>
    <name evidence="6" type="ORF">A6A05_16995</name>
</gene>
<keyword evidence="6" id="KW-0326">Glycosidase</keyword>
<dbReference type="GO" id="GO:0016798">
    <property type="term" value="F:hydrolase activity, acting on glycosyl bonds"/>
    <property type="evidence" value="ECO:0007669"/>
    <property type="project" value="UniProtKB-KW"/>
</dbReference>
<dbReference type="SUPFAM" id="SSF88713">
    <property type="entry name" value="Glycoside hydrolase/deacetylase"/>
    <property type="match status" value="1"/>
</dbReference>
<dbReference type="EMBL" id="LWQU01000187">
    <property type="protein sequence ID" value="OAN45220.1"/>
    <property type="molecule type" value="Genomic_DNA"/>
</dbReference>
<dbReference type="OrthoDB" id="9784220at2"/>
<dbReference type="PROSITE" id="PS51677">
    <property type="entry name" value="NODB"/>
    <property type="match status" value="1"/>
</dbReference>
<dbReference type="PANTHER" id="PTHR10587">
    <property type="entry name" value="GLYCOSYL TRANSFERASE-RELATED"/>
    <property type="match status" value="1"/>
</dbReference>
<dbReference type="AlphaFoldDB" id="A0A178M8Y4"/>
<sequence>MGAWIPVLRRVPGADSVALTIDDAPMPDTTPALLDLLESHGAMATFFLSGCRMEGHLALVADIIRRGHPVYAHGWDHIRLDKAGPVRLVDDMTRAESLLSGFRPTPSPYLVRLPQNGGYRNARVHRTLAQWKPGCQFAHWGTSTEDHLISTRCTDAGDVVRECAIEVDRLMDDPRLPGSILLMHDQPINERPGAIHKPAVTVTLMRLLLEGLAAKGLKTAPLQPLSAQPWWTRFMLV</sequence>
<reference evidence="6 7" key="1">
    <citation type="submission" date="2016-04" db="EMBL/GenBank/DDBJ databases">
        <title>Draft genome sequence of freshwater magnetotactic bacteria Magnetospirillum marisnigri SP-1 and Magnetospirillum moscoviense BB-1.</title>
        <authorList>
            <person name="Koziaeva V."/>
            <person name="Dziuba M.V."/>
            <person name="Ivanov T.M."/>
            <person name="Kuznetsov B."/>
            <person name="Grouzdev D.S."/>
        </authorList>
    </citation>
    <scope>NUCLEOTIDE SEQUENCE [LARGE SCALE GENOMIC DNA]</scope>
    <source>
        <strain evidence="6 7">BB-1</strain>
    </source>
</reference>
<keyword evidence="6" id="KW-0378">Hydrolase</keyword>
<comment type="similarity">
    <text evidence="2">Belongs to the polysaccharide deacetylase family.</text>
</comment>
<dbReference type="InterPro" id="IPR002509">
    <property type="entry name" value="NODB_dom"/>
</dbReference>
<evidence type="ECO:0000256" key="3">
    <source>
        <dbReference type="ARBA" id="ARBA00020071"/>
    </source>
</evidence>
<dbReference type="Gene3D" id="3.20.20.370">
    <property type="entry name" value="Glycoside hydrolase/deacetylase"/>
    <property type="match status" value="1"/>
</dbReference>
<dbReference type="GO" id="GO:0016810">
    <property type="term" value="F:hydrolase activity, acting on carbon-nitrogen (but not peptide) bonds"/>
    <property type="evidence" value="ECO:0007669"/>
    <property type="project" value="InterPro"/>
</dbReference>
<name>A0A178M8Y4_9PROT</name>
<dbReference type="STRING" id="1437059.A6A05_16995"/>
<keyword evidence="6" id="KW-0624">Polysaccharide degradation</keyword>
<keyword evidence="7" id="KW-1185">Reference proteome</keyword>
<evidence type="ECO:0000313" key="6">
    <source>
        <dbReference type="EMBL" id="OAN45220.1"/>
    </source>
</evidence>
<evidence type="ECO:0000313" key="7">
    <source>
        <dbReference type="Proteomes" id="UP000078543"/>
    </source>
</evidence>
<dbReference type="InterPro" id="IPR011330">
    <property type="entry name" value="Glyco_hydro/deAcase_b/a-brl"/>
</dbReference>